<protein>
    <submittedName>
        <fullName evidence="1">Uncharacterized protein</fullName>
    </submittedName>
</protein>
<gene>
    <name evidence="1" type="ORF">HGB41_07045</name>
</gene>
<dbReference type="RefSeq" id="WP_171082590.1">
    <property type="nucleotide sequence ID" value="NZ_JABAIV010000002.1"/>
</dbReference>
<name>A0A7Y2JYI3_9BURK</name>
<comment type="caution">
    <text evidence="1">The sequence shown here is derived from an EMBL/GenBank/DDBJ whole genome shotgun (WGS) entry which is preliminary data.</text>
</comment>
<reference evidence="1 2" key="1">
    <citation type="submission" date="2020-04" db="EMBL/GenBank/DDBJ databases">
        <title>Massilia sp. nov., a cold adapted bacteria isolated from Arctic soil.</title>
        <authorList>
            <person name="Son J."/>
            <person name="Ka J.-O."/>
        </authorList>
    </citation>
    <scope>NUCLEOTIDE SEQUENCE [LARGE SCALE GENOMIC DNA]</scope>
    <source>
        <strain evidence="1 2">ML15P13</strain>
    </source>
</reference>
<organism evidence="1 2">
    <name type="scientific">Telluria aromaticivorans</name>
    <dbReference type="NCBI Taxonomy" id="2725995"/>
    <lineage>
        <taxon>Bacteria</taxon>
        <taxon>Pseudomonadati</taxon>
        <taxon>Pseudomonadota</taxon>
        <taxon>Betaproteobacteria</taxon>
        <taxon>Burkholderiales</taxon>
        <taxon>Oxalobacteraceae</taxon>
        <taxon>Telluria group</taxon>
        <taxon>Telluria</taxon>
    </lineage>
</organism>
<keyword evidence="2" id="KW-1185">Reference proteome</keyword>
<sequence length="246" mass="27395">MTTTIYTTAEALATVLAIKDLDYYDRCNLADNDTTDLTHNPGYYLKNANKLNWAALHDDASVVTRILAKDQGMYAAHVSIPANLRGCLFENAPNLPPLYKQIIEYWSGEPLNTNAGGAAYYQNPMNAYEIDLSPLDAEHEAGNYGGNVAAIDALLSEGVVVSINGLGSLTRHAGDDDFVEVEIPIDGAMLFLDNPDFRTQRAYNQPPSERTERIFLKIVDIRNSPDPDRIFVDALRYEELDYGFFY</sequence>
<dbReference type="AlphaFoldDB" id="A0A7Y2JYI3"/>
<evidence type="ECO:0000313" key="1">
    <source>
        <dbReference type="EMBL" id="NNG22758.1"/>
    </source>
</evidence>
<dbReference type="EMBL" id="JABAIV010000002">
    <property type="protein sequence ID" value="NNG22758.1"/>
    <property type="molecule type" value="Genomic_DNA"/>
</dbReference>
<proteinExistence type="predicted"/>
<accession>A0A7Y2JYI3</accession>
<dbReference type="Proteomes" id="UP000533905">
    <property type="component" value="Unassembled WGS sequence"/>
</dbReference>
<evidence type="ECO:0000313" key="2">
    <source>
        <dbReference type="Proteomes" id="UP000533905"/>
    </source>
</evidence>